<gene>
    <name evidence="1" type="ORF">ARHIZOSPH14_02310</name>
</gene>
<dbReference type="InterPro" id="IPR006439">
    <property type="entry name" value="HAD-SF_hydro_IA"/>
</dbReference>
<evidence type="ECO:0000313" key="1">
    <source>
        <dbReference type="EMBL" id="GLI25989.1"/>
    </source>
</evidence>
<dbReference type="Pfam" id="PF00702">
    <property type="entry name" value="Hydrolase"/>
    <property type="match status" value="1"/>
</dbReference>
<dbReference type="Gene3D" id="3.40.50.1000">
    <property type="entry name" value="HAD superfamily/HAD-like"/>
    <property type="match status" value="1"/>
</dbReference>
<name>A0A9W6CVB1_9MICO</name>
<organism evidence="1 2">
    <name type="scientific">Agromyces rhizosphaerae</name>
    <dbReference type="NCBI Taxonomy" id="88374"/>
    <lineage>
        <taxon>Bacteria</taxon>
        <taxon>Bacillati</taxon>
        <taxon>Actinomycetota</taxon>
        <taxon>Actinomycetes</taxon>
        <taxon>Micrococcales</taxon>
        <taxon>Microbacteriaceae</taxon>
        <taxon>Agromyces</taxon>
    </lineage>
</organism>
<dbReference type="PANTHER" id="PTHR43611">
    <property type="entry name" value="ALPHA-D-GLUCOSE 1-PHOSPHATE PHOSPHATASE"/>
    <property type="match status" value="1"/>
</dbReference>
<dbReference type="EMBL" id="BSDP01000001">
    <property type="protein sequence ID" value="GLI25989.1"/>
    <property type="molecule type" value="Genomic_DNA"/>
</dbReference>
<evidence type="ECO:0008006" key="3">
    <source>
        <dbReference type="Google" id="ProtNLM"/>
    </source>
</evidence>
<dbReference type="PANTHER" id="PTHR43611:SF3">
    <property type="entry name" value="FLAVIN MONONUCLEOTIDE HYDROLASE 1, CHLOROPLATIC"/>
    <property type="match status" value="1"/>
</dbReference>
<dbReference type="RefSeq" id="WP_281881989.1">
    <property type="nucleotide sequence ID" value="NZ_BSDP01000001.1"/>
</dbReference>
<dbReference type="Proteomes" id="UP001144396">
    <property type="component" value="Unassembled WGS sequence"/>
</dbReference>
<dbReference type="SFLD" id="SFLDG01129">
    <property type="entry name" value="C1.5:_HAD__Beta-PGM__Phosphata"/>
    <property type="match status" value="1"/>
</dbReference>
<dbReference type="SUPFAM" id="SSF56784">
    <property type="entry name" value="HAD-like"/>
    <property type="match status" value="1"/>
</dbReference>
<protein>
    <recommendedName>
        <fullName evidence="3">Hydrolase of the HAD superfamily</fullName>
    </recommendedName>
</protein>
<reference evidence="1" key="1">
    <citation type="submission" date="2022-12" db="EMBL/GenBank/DDBJ databases">
        <title>Reference genome sequencing for broad-spectrum identification of bacterial and archaeal isolates by mass spectrometry.</title>
        <authorList>
            <person name="Sekiguchi Y."/>
            <person name="Tourlousse D.M."/>
        </authorList>
    </citation>
    <scope>NUCLEOTIDE SEQUENCE</scope>
    <source>
        <strain evidence="1">14</strain>
    </source>
</reference>
<proteinExistence type="predicted"/>
<dbReference type="AlphaFoldDB" id="A0A9W6CVB1"/>
<comment type="caution">
    <text evidence="1">The sequence shown here is derived from an EMBL/GenBank/DDBJ whole genome shotgun (WGS) entry which is preliminary data.</text>
</comment>
<keyword evidence="2" id="KW-1185">Reference proteome</keyword>
<dbReference type="SFLD" id="SFLDS00003">
    <property type="entry name" value="Haloacid_Dehalogenase"/>
    <property type="match status" value="1"/>
</dbReference>
<dbReference type="NCBIfam" id="TIGR01509">
    <property type="entry name" value="HAD-SF-IA-v3"/>
    <property type="match status" value="1"/>
</dbReference>
<dbReference type="InterPro" id="IPR036412">
    <property type="entry name" value="HAD-like_sf"/>
</dbReference>
<sequence>MATVLYLFDFDKTLYAYDFRERLPALARLTGTSEYHLAKTWWSEGHEAAAEAGEYATADEYLEAFAQVTGARLTMDQWLEARTAAMTPIPASIAVLRRAAELGTVSLLSNNPIIFRDALPVLAPEVHEILAGNDLVSAALGARKPERRIYTRACDRFGVPPERTFLVDDSGANVRGAADAGLEAFEFLEVGHGYNTAHLLEAVEAFAAG</sequence>
<dbReference type="InterPro" id="IPR023214">
    <property type="entry name" value="HAD_sf"/>
</dbReference>
<evidence type="ECO:0000313" key="2">
    <source>
        <dbReference type="Proteomes" id="UP001144396"/>
    </source>
</evidence>
<dbReference type="Gene3D" id="1.10.150.240">
    <property type="entry name" value="Putative phosphatase, domain 2"/>
    <property type="match status" value="1"/>
</dbReference>
<accession>A0A9W6CVB1</accession>
<dbReference type="InterPro" id="IPR023198">
    <property type="entry name" value="PGP-like_dom2"/>
</dbReference>